<evidence type="ECO:0000256" key="8">
    <source>
        <dbReference type="ARBA" id="ARBA00023008"/>
    </source>
</evidence>
<keyword evidence="12" id="KW-1185">Reference proteome</keyword>
<dbReference type="Gene3D" id="2.60.370.10">
    <property type="entry name" value="Ctag/Cox11"/>
    <property type="match status" value="1"/>
</dbReference>
<comment type="similarity">
    <text evidence="3 10">Belongs to the COX11/CtaG family.</text>
</comment>
<proteinExistence type="inferred from homology"/>
<evidence type="ECO:0000256" key="9">
    <source>
        <dbReference type="ARBA" id="ARBA00023136"/>
    </source>
</evidence>
<evidence type="ECO:0000256" key="7">
    <source>
        <dbReference type="ARBA" id="ARBA00022989"/>
    </source>
</evidence>
<evidence type="ECO:0000313" key="11">
    <source>
        <dbReference type="EMBL" id="NBN78967.1"/>
    </source>
</evidence>
<sequence length="204" mass="22184">MTDTQNSSPEADMSRRNRRVATICAGVFFGMVGMSYAAVPLYDLLCRVTGLGGTTQRAEEAPDTIIERKITVRFDGNVTPGLGWEFAPEHRAVTMKMGETGQMAYVARNAGPAPSVGTSVFNVTPFEAAVYFNKLECFCFTEQPLAPGESVNMPVVFFVDPAMDKDPELKHVTEITLSYTFYPAETPVKPVAAKSDDAAAPNRL</sequence>
<dbReference type="PANTHER" id="PTHR21320">
    <property type="entry name" value="CYTOCHROME C OXIDASE ASSEMBLY PROTEIN COX11-RELATED"/>
    <property type="match status" value="1"/>
</dbReference>
<keyword evidence="10" id="KW-0997">Cell inner membrane</keyword>
<dbReference type="PANTHER" id="PTHR21320:SF3">
    <property type="entry name" value="CYTOCHROME C OXIDASE ASSEMBLY PROTEIN COX11, MITOCHONDRIAL-RELATED"/>
    <property type="match status" value="1"/>
</dbReference>
<comment type="subcellular location">
    <subcellularLocation>
        <location evidence="2 10">Cell inner membrane</location>
        <topology evidence="2 10">Single-pass type II membrane protein</topology>
        <orientation evidence="2 10">Periplasmic side</orientation>
    </subcellularLocation>
</comment>
<feature type="topological domain" description="Periplasmic" evidence="10">
    <location>
        <begin position="39"/>
        <end position="204"/>
    </location>
</feature>
<dbReference type="FunFam" id="2.60.370.10:FF:000001">
    <property type="entry name" value="COX11 cytochrome c oxidase assembly homolog"/>
    <property type="match status" value="1"/>
</dbReference>
<feature type="topological domain" description="Cytoplasmic" evidence="10">
    <location>
        <begin position="1"/>
        <end position="15"/>
    </location>
</feature>
<keyword evidence="5 10" id="KW-0812">Transmembrane</keyword>
<dbReference type="NCBIfam" id="NF003465">
    <property type="entry name" value="PRK05089.1"/>
    <property type="match status" value="1"/>
</dbReference>
<evidence type="ECO:0000256" key="6">
    <source>
        <dbReference type="ARBA" id="ARBA00022968"/>
    </source>
</evidence>
<dbReference type="SUPFAM" id="SSF110111">
    <property type="entry name" value="Ctag/Cox11"/>
    <property type="match status" value="1"/>
</dbReference>
<gene>
    <name evidence="10" type="primary">ctaG</name>
    <name evidence="11" type="ORF">GWI72_11880</name>
</gene>
<dbReference type="AlphaFoldDB" id="A0A7X5F388"/>
<accession>A0A7X5F388</accession>
<dbReference type="Pfam" id="PF04442">
    <property type="entry name" value="CtaG_Cox11"/>
    <property type="match status" value="1"/>
</dbReference>
<keyword evidence="7 10" id="KW-1133">Transmembrane helix</keyword>
<comment type="caution">
    <text evidence="11">The sequence shown here is derived from an EMBL/GenBank/DDBJ whole genome shotgun (WGS) entry which is preliminary data.</text>
</comment>
<evidence type="ECO:0000256" key="2">
    <source>
        <dbReference type="ARBA" id="ARBA00004382"/>
    </source>
</evidence>
<dbReference type="InterPro" id="IPR007533">
    <property type="entry name" value="Cyt_c_oxidase_assmbl_CtaG"/>
</dbReference>
<name>A0A7X5F388_9HYPH</name>
<dbReference type="GO" id="GO:0008535">
    <property type="term" value="P:respiratory chain complex IV assembly"/>
    <property type="evidence" value="ECO:0007669"/>
    <property type="project" value="UniProtKB-UniRule"/>
</dbReference>
<keyword evidence="10" id="KW-1003">Cell membrane</keyword>
<dbReference type="Proteomes" id="UP000586722">
    <property type="component" value="Unassembled WGS sequence"/>
</dbReference>
<dbReference type="GO" id="GO:0005886">
    <property type="term" value="C:plasma membrane"/>
    <property type="evidence" value="ECO:0007669"/>
    <property type="project" value="UniProtKB-SubCell"/>
</dbReference>
<evidence type="ECO:0000256" key="4">
    <source>
        <dbReference type="ARBA" id="ARBA00015384"/>
    </source>
</evidence>
<evidence type="ECO:0000256" key="5">
    <source>
        <dbReference type="ARBA" id="ARBA00022692"/>
    </source>
</evidence>
<dbReference type="InterPro" id="IPR023471">
    <property type="entry name" value="CtaG/Cox11_dom_sf"/>
</dbReference>
<reference evidence="12" key="1">
    <citation type="submission" date="2020-01" db="EMBL/GenBank/DDBJ databases">
        <authorList>
            <person name="Fang Y."/>
            <person name="Sun R."/>
            <person name="Nie L."/>
            <person name="He J."/>
            <person name="Hao L."/>
            <person name="Wang L."/>
            <person name="Su S."/>
            <person name="Lv E."/>
            <person name="Zhang Z."/>
            <person name="Xie R."/>
            <person name="Liu H."/>
        </authorList>
    </citation>
    <scope>NUCLEOTIDE SEQUENCE [LARGE SCALE GENOMIC DNA]</scope>
    <source>
        <strain evidence="12">XCT-53</strain>
    </source>
</reference>
<dbReference type="HAMAP" id="MF_00155">
    <property type="entry name" value="CtaG"/>
    <property type="match status" value="1"/>
</dbReference>
<protein>
    <recommendedName>
        <fullName evidence="4 10">Cytochrome c oxidase assembly protein CtaG</fullName>
    </recommendedName>
</protein>
<evidence type="ECO:0000256" key="10">
    <source>
        <dbReference type="HAMAP-Rule" id="MF_00155"/>
    </source>
</evidence>
<evidence type="ECO:0000256" key="1">
    <source>
        <dbReference type="ARBA" id="ARBA00004007"/>
    </source>
</evidence>
<evidence type="ECO:0000256" key="3">
    <source>
        <dbReference type="ARBA" id="ARBA00009620"/>
    </source>
</evidence>
<evidence type="ECO:0000313" key="12">
    <source>
        <dbReference type="Proteomes" id="UP000586722"/>
    </source>
</evidence>
<keyword evidence="8 10" id="KW-0186">Copper</keyword>
<dbReference type="GO" id="GO:0005507">
    <property type="term" value="F:copper ion binding"/>
    <property type="evidence" value="ECO:0007669"/>
    <property type="project" value="InterPro"/>
</dbReference>
<keyword evidence="6 10" id="KW-0735">Signal-anchor</keyword>
<comment type="function">
    <text evidence="1 10">Exerts its effect at some terminal stage of cytochrome c oxidase synthesis, probably by being involved in the insertion of the copper B into subunit I.</text>
</comment>
<dbReference type="EMBL" id="JAABLQ010000001">
    <property type="protein sequence ID" value="NBN78967.1"/>
    <property type="molecule type" value="Genomic_DNA"/>
</dbReference>
<keyword evidence="9 10" id="KW-0472">Membrane</keyword>
<organism evidence="11 12">
    <name type="scientific">Pannonibacter tanglangensis</name>
    <dbReference type="NCBI Taxonomy" id="2750084"/>
    <lineage>
        <taxon>Bacteria</taxon>
        <taxon>Pseudomonadati</taxon>
        <taxon>Pseudomonadota</taxon>
        <taxon>Alphaproteobacteria</taxon>
        <taxon>Hyphomicrobiales</taxon>
        <taxon>Stappiaceae</taxon>
        <taxon>Pannonibacter</taxon>
    </lineage>
</organism>
<dbReference type="PIRSF" id="PIRSF005413">
    <property type="entry name" value="COX11"/>
    <property type="match status" value="1"/>
</dbReference>